<feature type="transmembrane region" description="Helical" evidence="1">
    <location>
        <begin position="39"/>
        <end position="57"/>
    </location>
</feature>
<keyword evidence="1" id="KW-0812">Transmembrane</keyword>
<dbReference type="EMBL" id="DVFJ01000021">
    <property type="protein sequence ID" value="HIQ71898.1"/>
    <property type="molecule type" value="Genomic_DNA"/>
</dbReference>
<protein>
    <submittedName>
        <fullName evidence="2">Uncharacterized protein</fullName>
    </submittedName>
</protein>
<sequence>MSRQVPAFRYALLAAAGILPFLALPPLCALLPAPALQAATFAFVYPLCPALSALVPFRMARRGAPSILAWPWPLLGYLLLPLHGMRPELAVGLLSALVALTGAALGGELRAREENRPPRRAQRRRKTR</sequence>
<feature type="transmembrane region" description="Helical" evidence="1">
    <location>
        <begin position="64"/>
        <end position="83"/>
    </location>
</feature>
<dbReference type="Proteomes" id="UP000886887">
    <property type="component" value="Unassembled WGS sequence"/>
</dbReference>
<evidence type="ECO:0000313" key="3">
    <source>
        <dbReference type="Proteomes" id="UP000886887"/>
    </source>
</evidence>
<organism evidence="2 3">
    <name type="scientific">Candidatus Onthenecus intestinigallinarum</name>
    <dbReference type="NCBI Taxonomy" id="2840875"/>
    <lineage>
        <taxon>Bacteria</taxon>
        <taxon>Bacillati</taxon>
        <taxon>Bacillota</taxon>
        <taxon>Clostridia</taxon>
        <taxon>Eubacteriales</taxon>
        <taxon>Candidatus Onthenecus</taxon>
    </lineage>
</organism>
<name>A0A9D1CR84_9FIRM</name>
<evidence type="ECO:0000256" key="1">
    <source>
        <dbReference type="SAM" id="Phobius"/>
    </source>
</evidence>
<evidence type="ECO:0000313" key="2">
    <source>
        <dbReference type="EMBL" id="HIQ71898.1"/>
    </source>
</evidence>
<reference evidence="2" key="1">
    <citation type="submission" date="2020-10" db="EMBL/GenBank/DDBJ databases">
        <authorList>
            <person name="Gilroy R."/>
        </authorList>
    </citation>
    <scope>NUCLEOTIDE SEQUENCE</scope>
    <source>
        <strain evidence="2">ChiSxjej2B14-6234</strain>
    </source>
</reference>
<keyword evidence="1" id="KW-0472">Membrane</keyword>
<keyword evidence="1" id="KW-1133">Transmembrane helix</keyword>
<proteinExistence type="predicted"/>
<reference evidence="2" key="2">
    <citation type="journal article" date="2021" name="PeerJ">
        <title>Extensive microbial diversity within the chicken gut microbiome revealed by metagenomics and culture.</title>
        <authorList>
            <person name="Gilroy R."/>
            <person name="Ravi A."/>
            <person name="Getino M."/>
            <person name="Pursley I."/>
            <person name="Horton D.L."/>
            <person name="Alikhan N.F."/>
            <person name="Baker D."/>
            <person name="Gharbi K."/>
            <person name="Hall N."/>
            <person name="Watson M."/>
            <person name="Adriaenssens E.M."/>
            <person name="Foster-Nyarko E."/>
            <person name="Jarju S."/>
            <person name="Secka A."/>
            <person name="Antonio M."/>
            <person name="Oren A."/>
            <person name="Chaudhuri R.R."/>
            <person name="La Ragione R."/>
            <person name="Hildebrand F."/>
            <person name="Pallen M.J."/>
        </authorList>
    </citation>
    <scope>NUCLEOTIDE SEQUENCE</scope>
    <source>
        <strain evidence="2">ChiSxjej2B14-6234</strain>
    </source>
</reference>
<gene>
    <name evidence="2" type="ORF">IAB73_06815</name>
</gene>
<accession>A0A9D1CR84</accession>
<comment type="caution">
    <text evidence="2">The sequence shown here is derived from an EMBL/GenBank/DDBJ whole genome shotgun (WGS) entry which is preliminary data.</text>
</comment>
<feature type="transmembrane region" description="Helical" evidence="1">
    <location>
        <begin position="89"/>
        <end position="109"/>
    </location>
</feature>
<dbReference type="AlphaFoldDB" id="A0A9D1CR84"/>